<comment type="caution">
    <text evidence="1">The sequence shown here is derived from an EMBL/GenBank/DDBJ whole genome shotgun (WGS) entry which is preliminary data.</text>
</comment>
<dbReference type="EMBL" id="JAFMYW010000010">
    <property type="protein sequence ID" value="MBO0952284.1"/>
    <property type="molecule type" value="Genomic_DNA"/>
</dbReference>
<organism evidence="1 2">
    <name type="scientific">Fibrella forsythiae</name>
    <dbReference type="NCBI Taxonomy" id="2817061"/>
    <lineage>
        <taxon>Bacteria</taxon>
        <taxon>Pseudomonadati</taxon>
        <taxon>Bacteroidota</taxon>
        <taxon>Cytophagia</taxon>
        <taxon>Cytophagales</taxon>
        <taxon>Spirosomataceae</taxon>
        <taxon>Fibrella</taxon>
    </lineage>
</organism>
<accession>A0ABS3JQI8</accession>
<name>A0ABS3JQI8_9BACT</name>
<dbReference type="Proteomes" id="UP000664628">
    <property type="component" value="Unassembled WGS sequence"/>
</dbReference>
<sequence length="299" mass="34516">MPQPNSVDVAISVYGKPNITAVTLLSLLRQSAQWIDTIYFIEERKQPEQTDYSLLKTWLKPYNVVYYRPWVNYGYRNMNESPRRHLLALPPFRHALRYQYAWEKTNKKRLFITHNDVLYKGDLIGAYLEAIGDGIGIGKVGQCWNCPAFKEHLCDGDRYLRYRPFEAEVNQLYAKHGDPRGGSYQKQLAKQGPWPLPECRLNEYACLIDLEKARAVTQPHGSAHPFGFFGNIDTASDWFSDISKMGYPVVNFDYDPYASHSWVNALNNGHRALSDRSIYDSEEEIARQYLQTEFGIKAG</sequence>
<evidence type="ECO:0000313" key="1">
    <source>
        <dbReference type="EMBL" id="MBO0952284.1"/>
    </source>
</evidence>
<gene>
    <name evidence="1" type="ORF">J2I46_27120</name>
</gene>
<keyword evidence="2" id="KW-1185">Reference proteome</keyword>
<evidence type="ECO:0008006" key="3">
    <source>
        <dbReference type="Google" id="ProtNLM"/>
    </source>
</evidence>
<evidence type="ECO:0000313" key="2">
    <source>
        <dbReference type="Proteomes" id="UP000664628"/>
    </source>
</evidence>
<dbReference type="RefSeq" id="WP_207332228.1">
    <property type="nucleotide sequence ID" value="NZ_JAFMYW010000010.1"/>
</dbReference>
<protein>
    <recommendedName>
        <fullName evidence="3">Glycosyltransferase</fullName>
    </recommendedName>
</protein>
<reference evidence="1 2" key="1">
    <citation type="submission" date="2021-03" db="EMBL/GenBank/DDBJ databases">
        <title>Fibrella sp. HMF5405 genome sequencing and assembly.</title>
        <authorList>
            <person name="Kang H."/>
            <person name="Kim H."/>
            <person name="Bae S."/>
            <person name="Joh K."/>
        </authorList>
    </citation>
    <scope>NUCLEOTIDE SEQUENCE [LARGE SCALE GENOMIC DNA]</scope>
    <source>
        <strain evidence="1 2">HMF5405</strain>
    </source>
</reference>
<proteinExistence type="predicted"/>